<feature type="domain" description="Solute-binding protein family 3/N-terminal" evidence="1">
    <location>
        <begin position="103"/>
        <end position="313"/>
    </location>
</feature>
<evidence type="ECO:0000259" key="1">
    <source>
        <dbReference type="SMART" id="SM00062"/>
    </source>
</evidence>
<dbReference type="Proteomes" id="UP001596055">
    <property type="component" value="Unassembled WGS sequence"/>
</dbReference>
<dbReference type="Gene3D" id="3.40.190.10">
    <property type="entry name" value="Periplasmic binding protein-like II"/>
    <property type="match status" value="2"/>
</dbReference>
<protein>
    <submittedName>
        <fullName evidence="2">Transporter substrate-binding domain-containing protein</fullName>
    </submittedName>
</protein>
<reference evidence="3" key="1">
    <citation type="journal article" date="2019" name="Int. J. Syst. Evol. Microbiol.">
        <title>The Global Catalogue of Microorganisms (GCM) 10K type strain sequencing project: providing services to taxonomists for standard genome sequencing and annotation.</title>
        <authorList>
            <consortium name="The Broad Institute Genomics Platform"/>
            <consortium name="The Broad Institute Genome Sequencing Center for Infectious Disease"/>
            <person name="Wu L."/>
            <person name="Ma J."/>
        </authorList>
    </citation>
    <scope>NUCLEOTIDE SEQUENCE [LARGE SCALE GENOMIC DNA]</scope>
    <source>
        <strain evidence="3">CGMCC 4.1799</strain>
    </source>
</reference>
<name>A0ABW0RR72_9GAMM</name>
<dbReference type="EMBL" id="JBHSNL010000004">
    <property type="protein sequence ID" value="MFC5546155.1"/>
    <property type="molecule type" value="Genomic_DNA"/>
</dbReference>
<comment type="caution">
    <text evidence="2">The sequence shown here is derived from an EMBL/GenBank/DDBJ whole genome shotgun (WGS) entry which is preliminary data.</text>
</comment>
<accession>A0ABW0RR72</accession>
<dbReference type="SUPFAM" id="SSF53850">
    <property type="entry name" value="Periplasmic binding protein-like II"/>
    <property type="match status" value="1"/>
</dbReference>
<evidence type="ECO:0000313" key="2">
    <source>
        <dbReference type="EMBL" id="MFC5546155.1"/>
    </source>
</evidence>
<dbReference type="RefSeq" id="WP_248160458.1">
    <property type="nucleotide sequence ID" value="NZ_JAKZAJ010000006.1"/>
</dbReference>
<sequence length="324" mass="35839">MKRVLRIFANGGKVKRMFIVRSKAAIVRPRSFYTRWLIVCLYAGIISFTTVTLADPGSESAGQDEYLASTHPPSIEDIEELTLDSSTERFGQPISASIPTRPTINLAAPGKAFVQDISIRVLQEAYDKLGYKLLVHKLPNLRSLMSANNGKYDGEVSRVADLNAIYPNLHLVPTPVNVVNIVALGRPDSANIHKIENIRENPLCVRGNVIVEILASENHIQCVFVVNIDQVLAMVSLGRAKYALVPETNARISLLHSPVSNVQIISPVLHSEALYHYLNEKNLHLVEPLNKVLKEMRSSGEIEQIRSDYFASIPSQSAGKSAMH</sequence>
<evidence type="ECO:0000313" key="3">
    <source>
        <dbReference type="Proteomes" id="UP001596055"/>
    </source>
</evidence>
<proteinExistence type="predicted"/>
<organism evidence="2 3">
    <name type="scientific">Marinobacter koreensis</name>
    <dbReference type="NCBI Taxonomy" id="335974"/>
    <lineage>
        <taxon>Bacteria</taxon>
        <taxon>Pseudomonadati</taxon>
        <taxon>Pseudomonadota</taxon>
        <taxon>Gammaproteobacteria</taxon>
        <taxon>Pseudomonadales</taxon>
        <taxon>Marinobacteraceae</taxon>
        <taxon>Marinobacter</taxon>
    </lineage>
</organism>
<dbReference type="SMART" id="SM00062">
    <property type="entry name" value="PBPb"/>
    <property type="match status" value="1"/>
</dbReference>
<keyword evidence="3" id="KW-1185">Reference proteome</keyword>
<dbReference type="InterPro" id="IPR001638">
    <property type="entry name" value="Solute-binding_3/MltF_N"/>
</dbReference>
<gene>
    <name evidence="2" type="ORF">ACFPQA_13900</name>
</gene>